<keyword evidence="4" id="KW-0249">Electron transport</keyword>
<evidence type="ECO:0000256" key="3">
    <source>
        <dbReference type="ARBA" id="ARBA00022737"/>
    </source>
</evidence>
<dbReference type="InterPro" id="IPR009051">
    <property type="entry name" value="Helical_ferredxn"/>
</dbReference>
<keyword evidence="1" id="KW-0813">Transport</keyword>
<evidence type="ECO:0000313" key="6">
    <source>
        <dbReference type="EMBL" id="PSN91718.1"/>
    </source>
</evidence>
<keyword evidence="3" id="KW-0677">Repeat</keyword>
<dbReference type="GO" id="GO:0006089">
    <property type="term" value="P:lactate metabolic process"/>
    <property type="evidence" value="ECO:0007669"/>
    <property type="project" value="InterPro"/>
</dbReference>
<dbReference type="PROSITE" id="PS51379">
    <property type="entry name" value="4FE4S_FER_2"/>
    <property type="match status" value="2"/>
</dbReference>
<feature type="domain" description="4Fe-4S ferredoxin-type" evidence="5">
    <location>
        <begin position="354"/>
        <end position="384"/>
    </location>
</feature>
<dbReference type="GO" id="GO:0016491">
    <property type="term" value="F:oxidoreductase activity"/>
    <property type="evidence" value="ECO:0007669"/>
    <property type="project" value="UniProtKB-ARBA"/>
</dbReference>
<evidence type="ECO:0000256" key="2">
    <source>
        <dbReference type="ARBA" id="ARBA00022485"/>
    </source>
</evidence>
<dbReference type="SUPFAM" id="SSF46548">
    <property type="entry name" value="alpha-helical ferredoxin"/>
    <property type="match status" value="1"/>
</dbReference>
<dbReference type="GO" id="GO:0051539">
    <property type="term" value="F:4 iron, 4 sulfur cluster binding"/>
    <property type="evidence" value="ECO:0007669"/>
    <property type="project" value="UniProtKB-KW"/>
</dbReference>
<reference evidence="6 7" key="1">
    <citation type="submission" date="2017-04" db="EMBL/GenBank/DDBJ databases">
        <title>Novel microbial lineages endemic to geothermal iron-oxide mats fill important gaps in the evolutionary history of Archaea.</title>
        <authorList>
            <person name="Jay Z.J."/>
            <person name="Beam J.P."/>
            <person name="Dlakic M."/>
            <person name="Rusch D.B."/>
            <person name="Kozubal M.A."/>
            <person name="Inskeep W.P."/>
        </authorList>
    </citation>
    <scope>NUCLEOTIDE SEQUENCE [LARGE SCALE GENOMIC DNA]</scope>
    <source>
        <strain evidence="6">OSP_D</strain>
    </source>
</reference>
<accession>A0A2R6AZK8</accession>
<evidence type="ECO:0000259" key="5">
    <source>
        <dbReference type="PROSITE" id="PS51379"/>
    </source>
</evidence>
<gene>
    <name evidence="6" type="ORF">B9Q03_03450</name>
</gene>
<sequence length="393" mass="42892">MGSSFAEAKKQMYEALEDVPMRIGVERGMTHFSQRYSAVIARSDVMELKREIAEIRRYTLTHIEELYRQALEALTSNGVGAHYAKTKEEALSIIGKIVEPGELVVKSKSLVSEEIGLRRFLESRGNEVWETDLGEFIIQLSGDKPAQMIAPALHIPRERVAQLFEKHFGRSFNPDDLQGMVAAAREFLRGKIYAADVGVTGANAISAKEGTVVTVENEGNVRMTMTIPKKHLVVSSIDKVYPTTLDCVKEALAQSYFAGYDKPTYISLTSTPSGTGDIEKVIVRPAQGSKEMHVVLVDNGRLQAARGPLAGTLKCIKCGACQLVCPVFAVDGPTWGGQTYTGAIGIVWTAITEGVDVANPLSYFCLGCNACNEVCPTGINISGLIRWLKTKRT</sequence>
<dbReference type="Pfam" id="PF02589">
    <property type="entry name" value="LUD_dom"/>
    <property type="match status" value="1"/>
</dbReference>
<name>A0A2R6AZK8_9ARCH</name>
<dbReference type="Pfam" id="PF13183">
    <property type="entry name" value="Fer4_8"/>
    <property type="match status" value="1"/>
</dbReference>
<dbReference type="PROSITE" id="PS00198">
    <property type="entry name" value="4FE4S_FER_1"/>
    <property type="match status" value="1"/>
</dbReference>
<dbReference type="InterPro" id="IPR004452">
    <property type="entry name" value="LutB/LldF"/>
</dbReference>
<dbReference type="InterPro" id="IPR037171">
    <property type="entry name" value="NagB/RpiA_transferase-like"/>
</dbReference>
<evidence type="ECO:0000313" key="7">
    <source>
        <dbReference type="Proteomes" id="UP000240322"/>
    </source>
</evidence>
<keyword evidence="2" id="KW-0411">Iron-sulfur</keyword>
<evidence type="ECO:0000256" key="1">
    <source>
        <dbReference type="ARBA" id="ARBA00022448"/>
    </source>
</evidence>
<dbReference type="Gene3D" id="3.40.50.10420">
    <property type="entry name" value="NagB/RpiA/CoA transferase-like"/>
    <property type="match status" value="1"/>
</dbReference>
<keyword evidence="2" id="KW-0004">4Fe-4S</keyword>
<dbReference type="Gene3D" id="1.10.1060.10">
    <property type="entry name" value="Alpha-helical ferredoxin"/>
    <property type="match status" value="1"/>
</dbReference>
<protein>
    <recommendedName>
        <fullName evidence="5">4Fe-4S ferredoxin-type domain-containing protein</fullName>
    </recommendedName>
</protein>
<comment type="caution">
    <text evidence="6">The sequence shown here is derived from an EMBL/GenBank/DDBJ whole genome shotgun (WGS) entry which is preliminary data.</text>
</comment>
<dbReference type="Proteomes" id="UP000240322">
    <property type="component" value="Unassembled WGS sequence"/>
</dbReference>
<dbReference type="InterPro" id="IPR003741">
    <property type="entry name" value="LUD_dom"/>
</dbReference>
<proteinExistence type="predicted"/>
<keyword evidence="2" id="KW-0408">Iron</keyword>
<organism evidence="6 7">
    <name type="scientific">Candidatus Marsarchaeota G2 archaeon OSP_D</name>
    <dbReference type="NCBI Taxonomy" id="1978157"/>
    <lineage>
        <taxon>Archaea</taxon>
        <taxon>Candidatus Marsarchaeota</taxon>
        <taxon>Candidatus Marsarchaeota group 2</taxon>
    </lineage>
</organism>
<feature type="domain" description="4Fe-4S ferredoxin-type" evidence="5">
    <location>
        <begin position="306"/>
        <end position="336"/>
    </location>
</feature>
<dbReference type="SUPFAM" id="SSF100950">
    <property type="entry name" value="NagB/RpiA/CoA transferase-like"/>
    <property type="match status" value="1"/>
</dbReference>
<dbReference type="InterPro" id="IPR017896">
    <property type="entry name" value="4Fe4S_Fe-S-bd"/>
</dbReference>
<keyword evidence="2" id="KW-0479">Metal-binding</keyword>
<dbReference type="InterPro" id="IPR024185">
    <property type="entry name" value="FTHF_cligase-like_sf"/>
</dbReference>
<dbReference type="EMBL" id="NEXE01000019">
    <property type="protein sequence ID" value="PSN91718.1"/>
    <property type="molecule type" value="Genomic_DNA"/>
</dbReference>
<dbReference type="InterPro" id="IPR017900">
    <property type="entry name" value="4Fe4S_Fe_S_CS"/>
</dbReference>
<dbReference type="PANTHER" id="PTHR47153:SF2">
    <property type="entry name" value="LACTATE UTILIZATION PROTEIN B"/>
    <property type="match status" value="1"/>
</dbReference>
<dbReference type="PANTHER" id="PTHR47153">
    <property type="entry name" value="LACTATE UTILIZATION PROTEIN B"/>
    <property type="match status" value="1"/>
</dbReference>
<dbReference type="AlphaFoldDB" id="A0A2R6AZK8"/>
<evidence type="ECO:0000256" key="4">
    <source>
        <dbReference type="ARBA" id="ARBA00022982"/>
    </source>
</evidence>